<feature type="compositionally biased region" description="Low complexity" evidence="5">
    <location>
        <begin position="273"/>
        <end position="282"/>
    </location>
</feature>
<dbReference type="OrthoDB" id="100006at2759"/>
<name>A0A427XZB5_9TREE</name>
<feature type="transmembrane region" description="Helical" evidence="6">
    <location>
        <begin position="6"/>
        <end position="29"/>
    </location>
</feature>
<feature type="transmembrane region" description="Helical" evidence="6">
    <location>
        <begin position="169"/>
        <end position="190"/>
    </location>
</feature>
<gene>
    <name evidence="8" type="ORF">EHS24_005744</name>
</gene>
<dbReference type="PANTHER" id="PTHR23112:SF0">
    <property type="entry name" value="TRANSMEMBRANE PROTEIN 116"/>
    <property type="match status" value="1"/>
</dbReference>
<dbReference type="STRING" id="105984.A0A427XZB5"/>
<organism evidence="8 9">
    <name type="scientific">Apiotrichum porosum</name>
    <dbReference type="NCBI Taxonomy" id="105984"/>
    <lineage>
        <taxon>Eukaryota</taxon>
        <taxon>Fungi</taxon>
        <taxon>Dikarya</taxon>
        <taxon>Basidiomycota</taxon>
        <taxon>Agaricomycotina</taxon>
        <taxon>Tremellomycetes</taxon>
        <taxon>Trichosporonales</taxon>
        <taxon>Trichosporonaceae</taxon>
        <taxon>Apiotrichum</taxon>
    </lineage>
</organism>
<dbReference type="InterPro" id="IPR023041">
    <property type="entry name" value="Glucose_rcpt_Git3-like_N"/>
</dbReference>
<dbReference type="EMBL" id="RSCE01000003">
    <property type="protein sequence ID" value="RSH84234.1"/>
    <property type="molecule type" value="Genomic_DNA"/>
</dbReference>
<comment type="caution">
    <text evidence="8">The sequence shown here is derived from an EMBL/GenBank/DDBJ whole genome shotgun (WGS) entry which is preliminary data.</text>
</comment>
<dbReference type="Proteomes" id="UP000279236">
    <property type="component" value="Unassembled WGS sequence"/>
</dbReference>
<feature type="transmembrane region" description="Helical" evidence="6">
    <location>
        <begin position="41"/>
        <end position="69"/>
    </location>
</feature>
<reference evidence="8 9" key="1">
    <citation type="submission" date="2018-11" db="EMBL/GenBank/DDBJ databases">
        <title>Genome sequence of Apiotrichum porosum DSM 27194.</title>
        <authorList>
            <person name="Aliyu H."/>
            <person name="Gorte O."/>
            <person name="Ochsenreither K."/>
        </authorList>
    </citation>
    <scope>NUCLEOTIDE SEQUENCE [LARGE SCALE GENOMIC DNA]</scope>
    <source>
        <strain evidence="8 9">DSM 27194</strain>
    </source>
</reference>
<evidence type="ECO:0000256" key="5">
    <source>
        <dbReference type="SAM" id="MobiDB-lite"/>
    </source>
</evidence>
<dbReference type="Pfam" id="PF11710">
    <property type="entry name" value="Git3"/>
    <property type="match status" value="1"/>
</dbReference>
<dbReference type="AlphaFoldDB" id="A0A427XZB5"/>
<keyword evidence="3 6" id="KW-1133">Transmembrane helix</keyword>
<evidence type="ECO:0000313" key="9">
    <source>
        <dbReference type="Proteomes" id="UP000279236"/>
    </source>
</evidence>
<keyword evidence="4 6" id="KW-0472">Membrane</keyword>
<feature type="transmembrane region" description="Helical" evidence="6">
    <location>
        <begin position="430"/>
        <end position="451"/>
    </location>
</feature>
<evidence type="ECO:0000313" key="8">
    <source>
        <dbReference type="EMBL" id="RSH84234.1"/>
    </source>
</evidence>
<dbReference type="PANTHER" id="PTHR23112">
    <property type="entry name" value="G PROTEIN-COUPLED RECEPTOR 157-RELATED"/>
    <property type="match status" value="1"/>
</dbReference>
<keyword evidence="9" id="KW-1185">Reference proteome</keyword>
<dbReference type="GO" id="GO:0005886">
    <property type="term" value="C:plasma membrane"/>
    <property type="evidence" value="ECO:0007669"/>
    <property type="project" value="TreeGrafter"/>
</dbReference>
<accession>A0A427XZB5</accession>
<feature type="region of interest" description="Disordered" evidence="5">
    <location>
        <begin position="264"/>
        <end position="289"/>
    </location>
</feature>
<evidence type="ECO:0000259" key="7">
    <source>
        <dbReference type="Pfam" id="PF11710"/>
    </source>
</evidence>
<feature type="transmembrane region" description="Helical" evidence="6">
    <location>
        <begin position="390"/>
        <end position="410"/>
    </location>
</feature>
<dbReference type="Gene3D" id="1.20.1070.10">
    <property type="entry name" value="Rhodopsin 7-helix transmembrane proteins"/>
    <property type="match status" value="1"/>
</dbReference>
<dbReference type="SUPFAM" id="SSF81321">
    <property type="entry name" value="Family A G protein-coupled receptor-like"/>
    <property type="match status" value="1"/>
</dbReference>
<evidence type="ECO:0000256" key="3">
    <source>
        <dbReference type="ARBA" id="ARBA00022989"/>
    </source>
</evidence>
<protein>
    <recommendedName>
        <fullName evidence="7">Glucose receptor Git3-like N-terminal domain-containing protein</fullName>
    </recommendedName>
</protein>
<evidence type="ECO:0000256" key="4">
    <source>
        <dbReference type="ARBA" id="ARBA00023136"/>
    </source>
</evidence>
<dbReference type="GeneID" id="39590287"/>
<evidence type="ECO:0000256" key="1">
    <source>
        <dbReference type="ARBA" id="ARBA00004141"/>
    </source>
</evidence>
<dbReference type="GO" id="GO:0007189">
    <property type="term" value="P:adenylate cyclase-activating G protein-coupled receptor signaling pathway"/>
    <property type="evidence" value="ECO:0007669"/>
    <property type="project" value="TreeGrafter"/>
</dbReference>
<evidence type="ECO:0000256" key="2">
    <source>
        <dbReference type="ARBA" id="ARBA00022692"/>
    </source>
</evidence>
<dbReference type="GO" id="GO:0004930">
    <property type="term" value="F:G protein-coupled receptor activity"/>
    <property type="evidence" value="ECO:0007669"/>
    <property type="project" value="TreeGrafter"/>
</dbReference>
<feature type="transmembrane region" description="Helical" evidence="6">
    <location>
        <begin position="81"/>
        <end position="105"/>
    </location>
</feature>
<evidence type="ECO:0000256" key="6">
    <source>
        <dbReference type="SAM" id="Phobius"/>
    </source>
</evidence>
<feature type="transmembrane region" description="Helical" evidence="6">
    <location>
        <begin position="126"/>
        <end position="149"/>
    </location>
</feature>
<keyword evidence="2 6" id="KW-0812">Transmembrane</keyword>
<sequence length="464" mass="50346">MSWLLVTAAGGAAIAGVTLLAAIYLLYFLLGRGRGKLRVQLLIGIVTSDIVIGLVALPAEAMFVAGVPIQTGTRGCDAQAWVYTTTLFSQNLWTLAVAVATFMLLKHPLHPMTTAMERWSWLSWPIVWGVSILHSGIWYATIGFANTGSLCYYGSTSSHPGLDRDLVQFVPRAAVFIVIVILYSSLFSFLRRPDTIQLSSQLGGSSAHGQSRISFAKLARAPAALSCVRSPEMPEHNPQAPWEDLSFCNIAQYAAQSTSEGSAVVHSPIRSVPTTEPTTPTTMVGHNYMSDKYSPTKSYDRKGSVPISVISELPRPVSAVTSIHCPTHSIGNSTAFNGDFSISGHGADVEAGGEETGPSLKEFFLENQVTTDTPVPTRQMSATAYFNRQASLLMLWFPLAYMLVFSVSLVRLVVDMVRKGSSPFLSLLSSWMVLSVGIIDAVVFGVAEAYVRRKVRRQMPDRMG</sequence>
<dbReference type="RefSeq" id="XP_028477682.1">
    <property type="nucleotide sequence ID" value="XM_028621230.1"/>
</dbReference>
<comment type="subcellular location">
    <subcellularLocation>
        <location evidence="1">Membrane</location>
        <topology evidence="1">Multi-pass membrane protein</topology>
    </subcellularLocation>
</comment>
<proteinExistence type="predicted"/>
<feature type="domain" description="Glucose receptor Git3-like N-terminal" evidence="7">
    <location>
        <begin position="15"/>
        <end position="192"/>
    </location>
</feature>